<name>A0A6M3M285_9ZZZZ</name>
<accession>A0A6M3M285</accession>
<reference evidence="2" key="1">
    <citation type="submission" date="2020-03" db="EMBL/GenBank/DDBJ databases">
        <title>The deep terrestrial virosphere.</title>
        <authorList>
            <person name="Holmfeldt K."/>
            <person name="Nilsson E."/>
            <person name="Simone D."/>
            <person name="Lopez-Fernandez M."/>
            <person name="Wu X."/>
            <person name="de Brujin I."/>
            <person name="Lundin D."/>
            <person name="Andersson A."/>
            <person name="Bertilsson S."/>
            <person name="Dopson M."/>
        </authorList>
    </citation>
    <scope>NUCLEOTIDE SEQUENCE</scope>
    <source>
        <strain evidence="2">MM171A01235</strain>
    </source>
</reference>
<evidence type="ECO:0000313" key="2">
    <source>
        <dbReference type="EMBL" id="QJA99245.1"/>
    </source>
</evidence>
<feature type="region of interest" description="Disordered" evidence="1">
    <location>
        <begin position="34"/>
        <end position="108"/>
    </location>
</feature>
<dbReference type="AlphaFoldDB" id="A0A6M3M285"/>
<evidence type="ECO:0000256" key="1">
    <source>
        <dbReference type="SAM" id="MobiDB-lite"/>
    </source>
</evidence>
<sequence>MEVYMQGYRFLAEKCPCGLDLTDKVATVAWLRGDGTPMGNCPQCDRNYPVDAPDLKPPPKTELESEVEAEPEPVPQPPARAKRSRKEEPEPAAEVEPEPAEPEEPTTE</sequence>
<dbReference type="EMBL" id="MT143638">
    <property type="protein sequence ID" value="QJA99245.1"/>
    <property type="molecule type" value="Genomic_DNA"/>
</dbReference>
<feature type="compositionally biased region" description="Acidic residues" evidence="1">
    <location>
        <begin position="90"/>
        <end position="108"/>
    </location>
</feature>
<feature type="compositionally biased region" description="Basic and acidic residues" evidence="1">
    <location>
        <begin position="53"/>
        <end position="63"/>
    </location>
</feature>
<proteinExistence type="predicted"/>
<organism evidence="2">
    <name type="scientific">viral metagenome</name>
    <dbReference type="NCBI Taxonomy" id="1070528"/>
    <lineage>
        <taxon>unclassified sequences</taxon>
        <taxon>metagenomes</taxon>
        <taxon>organismal metagenomes</taxon>
    </lineage>
</organism>
<protein>
    <submittedName>
        <fullName evidence="2">Uncharacterized protein</fullName>
    </submittedName>
</protein>
<gene>
    <name evidence="2" type="ORF">MM171A01235_0002</name>
</gene>